<evidence type="ECO:0000313" key="3">
    <source>
        <dbReference type="EMBL" id="MFD2674980.1"/>
    </source>
</evidence>
<keyword evidence="4" id="KW-1185">Reference proteome</keyword>
<keyword evidence="1" id="KW-0479">Metal-binding</keyword>
<dbReference type="Proteomes" id="UP001597453">
    <property type="component" value="Unassembled WGS sequence"/>
</dbReference>
<keyword evidence="1" id="KW-0863">Zinc-finger</keyword>
<feature type="domain" description="SWIM-type" evidence="2">
    <location>
        <begin position="48"/>
        <end position="82"/>
    </location>
</feature>
<name>A0ABW5RIV9_9MICO</name>
<dbReference type="InterPro" id="IPR007527">
    <property type="entry name" value="Znf_SWIM"/>
</dbReference>
<accession>A0ABW5RIV9</accession>
<sequence>MNSPTLQALRTAASVKVYERGLLLILEVDDLKVKDESAAASVQGTLRYFATLSWDEHRVWGECTCPYTQFCKHLVAVGLAVRNAAGDRLPATTTKIIAQHATQLQLEQEARDRFAQFLQRASHETLAQLCGALWQQGSTTRSTLLLGALCISDPAASIAMLRDQASRAAALVPGEDDDLYGLELEERLVSLTKPCRTVIALGRADAARQAIELFLKVVCTNLNRGWYNGGEERFAIRQALEFHRKTAKLEGINQTELGQWFAEFRGYAPAYCTVRLSDYIEAMGDNGLRMCLTALAAPDTEIPEFRRRELLLEIADMTNDTDAAIDVLAECRPPKYGQIVTRLLTAARIEEAQHWINRALESKCVTEAADSDEFVGAVSVATRLRDLNAARLADQLLQAAFAVRPTLALYRELRTHTNDPATTRVHALEAVRRQLDAQRAELTDEVTASGDELCRIAHELNAPELIVEVATLFDHDETDALVCEALAHLHPEQTPELLHQYRYCFTETLNVREMNTAVRLILQAREFSTTPERLQLVNQSIDILRRRRGPNDPLVLSLDRNGLFGTSRNA</sequence>
<protein>
    <submittedName>
        <fullName evidence="3">SWIM zinc finger domain-containing protein</fullName>
    </submittedName>
</protein>
<dbReference type="PROSITE" id="PS50966">
    <property type="entry name" value="ZF_SWIM"/>
    <property type="match status" value="1"/>
</dbReference>
<gene>
    <name evidence="3" type="ORF">ACFSUQ_06685</name>
</gene>
<dbReference type="RefSeq" id="WP_159421388.1">
    <property type="nucleotide sequence ID" value="NZ_JBHUNF010000004.1"/>
</dbReference>
<evidence type="ECO:0000256" key="1">
    <source>
        <dbReference type="PROSITE-ProRule" id="PRU00325"/>
    </source>
</evidence>
<evidence type="ECO:0000259" key="2">
    <source>
        <dbReference type="PROSITE" id="PS50966"/>
    </source>
</evidence>
<evidence type="ECO:0000313" key="4">
    <source>
        <dbReference type="Proteomes" id="UP001597453"/>
    </source>
</evidence>
<organism evidence="3 4">
    <name type="scientific">Gulosibacter bifidus</name>
    <dbReference type="NCBI Taxonomy" id="272239"/>
    <lineage>
        <taxon>Bacteria</taxon>
        <taxon>Bacillati</taxon>
        <taxon>Actinomycetota</taxon>
        <taxon>Actinomycetes</taxon>
        <taxon>Micrococcales</taxon>
        <taxon>Microbacteriaceae</taxon>
        <taxon>Gulosibacter</taxon>
    </lineage>
</organism>
<keyword evidence="1" id="KW-0862">Zinc</keyword>
<proteinExistence type="predicted"/>
<reference evidence="4" key="1">
    <citation type="journal article" date="2019" name="Int. J. Syst. Evol. Microbiol.">
        <title>The Global Catalogue of Microorganisms (GCM) 10K type strain sequencing project: providing services to taxonomists for standard genome sequencing and annotation.</title>
        <authorList>
            <consortium name="The Broad Institute Genomics Platform"/>
            <consortium name="The Broad Institute Genome Sequencing Center for Infectious Disease"/>
            <person name="Wu L."/>
            <person name="Ma J."/>
        </authorList>
    </citation>
    <scope>NUCLEOTIDE SEQUENCE [LARGE SCALE GENOMIC DNA]</scope>
    <source>
        <strain evidence="4">TISTR 1511</strain>
    </source>
</reference>
<comment type="caution">
    <text evidence="3">The sequence shown here is derived from an EMBL/GenBank/DDBJ whole genome shotgun (WGS) entry which is preliminary data.</text>
</comment>
<dbReference type="EMBL" id="JBHUNF010000004">
    <property type="protein sequence ID" value="MFD2674980.1"/>
    <property type="molecule type" value="Genomic_DNA"/>
</dbReference>